<proteinExistence type="predicted"/>
<dbReference type="PRINTS" id="PR00413">
    <property type="entry name" value="HADHALOGNASE"/>
</dbReference>
<reference evidence="2" key="1">
    <citation type="journal article" date="2023" name="BMC Genomics">
        <title>Chromosome-level genome assemblies of Cutaneotrichosporon spp. (Trichosporonales, Basidiomycota) reveal imbalanced evolution between nucleotide sequences and chromosome synteny.</title>
        <authorList>
            <person name="Kobayashi Y."/>
            <person name="Kayamori A."/>
            <person name="Aoki K."/>
            <person name="Shiwa Y."/>
            <person name="Matsutani M."/>
            <person name="Fujita N."/>
            <person name="Sugita T."/>
            <person name="Iwasaki W."/>
            <person name="Tanaka N."/>
            <person name="Takashima M."/>
        </authorList>
    </citation>
    <scope>NUCLEOTIDE SEQUENCE</scope>
    <source>
        <strain evidence="2">HIS016</strain>
    </source>
</reference>
<keyword evidence="3" id="KW-1185">Reference proteome</keyword>
<dbReference type="InterPro" id="IPR023214">
    <property type="entry name" value="HAD_sf"/>
</dbReference>
<dbReference type="NCBIfam" id="TIGR01493">
    <property type="entry name" value="HAD-SF-IA-v2"/>
    <property type="match status" value="1"/>
</dbReference>
<dbReference type="GO" id="GO:0016791">
    <property type="term" value="F:phosphatase activity"/>
    <property type="evidence" value="ECO:0007669"/>
    <property type="project" value="UniProtKB-ARBA"/>
</dbReference>
<evidence type="ECO:0000313" key="2">
    <source>
        <dbReference type="EMBL" id="GMK53990.1"/>
    </source>
</evidence>
<dbReference type="SFLD" id="SFLDG01129">
    <property type="entry name" value="C1.5:_HAD__Beta-PGM__Phosphata"/>
    <property type="match status" value="1"/>
</dbReference>
<gene>
    <name evidence="2" type="ORF">CspeluHIS016_0105760</name>
</gene>
<dbReference type="PANTHER" id="PTHR43316:SF9">
    <property type="entry name" value="ACID DEHALOGENASE, PUTATIVE (AFU_ORTHOLOGUE AFUA_6G14460)-RELATED"/>
    <property type="match status" value="1"/>
</dbReference>
<evidence type="ECO:0000313" key="3">
    <source>
        <dbReference type="Proteomes" id="UP001222932"/>
    </source>
</evidence>
<dbReference type="SFLD" id="SFLDS00003">
    <property type="entry name" value="Haloacid_Dehalogenase"/>
    <property type="match status" value="1"/>
</dbReference>
<dbReference type="InterPro" id="IPR006439">
    <property type="entry name" value="HAD-SF_hydro_IA"/>
</dbReference>
<dbReference type="InterPro" id="IPR051540">
    <property type="entry name" value="S-2-haloacid_dehalogenase"/>
</dbReference>
<comment type="caution">
    <text evidence="2">The sequence shown here is derived from an EMBL/GenBank/DDBJ whole genome shotgun (WGS) entry which is preliminary data.</text>
</comment>
<sequence length="246" mass="27455">MTSQDTTPFRNYKALLFDCYGTLIDWERGMLDTPSVRSLLSQDGAPDEQGLLAAFSPNEVRVQAATPGIVYDDVLTQAFTDTTRDLGLRASEEDARAFGNSVPSWPAFADSADALKRLSEMGLKLVILSNVHNAGFAETRKKLEKGFAFDQVFTAQDIGSYKPDQRNFEYAIRRLKELYGIERNEILITANSKLHDHEPGHIAGLKGAWISRLGANMGVKQFDHIVPDWEYATMKEFAEAMDKARA</sequence>
<protein>
    <recommendedName>
        <fullName evidence="4">HAD-like protein</fullName>
    </recommendedName>
</protein>
<dbReference type="Proteomes" id="UP001222932">
    <property type="component" value="Unassembled WGS sequence"/>
</dbReference>
<evidence type="ECO:0000256" key="1">
    <source>
        <dbReference type="ARBA" id="ARBA00022801"/>
    </source>
</evidence>
<dbReference type="AlphaFoldDB" id="A0AAD3Y823"/>
<name>A0AAD3Y823_9TREE</name>
<reference evidence="2" key="2">
    <citation type="submission" date="2023-06" db="EMBL/GenBank/DDBJ databases">
        <authorList>
            <person name="Kobayashi Y."/>
            <person name="Kayamori A."/>
            <person name="Aoki K."/>
            <person name="Shiwa Y."/>
            <person name="Fujita N."/>
            <person name="Sugita T."/>
            <person name="Iwasaki W."/>
            <person name="Tanaka N."/>
            <person name="Takashima M."/>
        </authorList>
    </citation>
    <scope>NUCLEOTIDE SEQUENCE</scope>
    <source>
        <strain evidence="2">HIS016</strain>
    </source>
</reference>
<accession>A0AAD3Y823</accession>
<dbReference type="SUPFAM" id="SSF56784">
    <property type="entry name" value="HAD-like"/>
    <property type="match status" value="1"/>
</dbReference>
<keyword evidence="1" id="KW-0378">Hydrolase</keyword>
<dbReference type="Gene3D" id="1.10.150.750">
    <property type="match status" value="1"/>
</dbReference>
<dbReference type="PANTHER" id="PTHR43316">
    <property type="entry name" value="HYDROLASE, HALOACID DELAHOGENASE-RELATED"/>
    <property type="match status" value="1"/>
</dbReference>
<dbReference type="InterPro" id="IPR036412">
    <property type="entry name" value="HAD-like_sf"/>
</dbReference>
<dbReference type="EMBL" id="BTCM01000001">
    <property type="protein sequence ID" value="GMK53990.1"/>
    <property type="molecule type" value="Genomic_DNA"/>
</dbReference>
<organism evidence="2 3">
    <name type="scientific">Cutaneotrichosporon spelunceum</name>
    <dbReference type="NCBI Taxonomy" id="1672016"/>
    <lineage>
        <taxon>Eukaryota</taxon>
        <taxon>Fungi</taxon>
        <taxon>Dikarya</taxon>
        <taxon>Basidiomycota</taxon>
        <taxon>Agaricomycotina</taxon>
        <taxon>Tremellomycetes</taxon>
        <taxon>Trichosporonales</taxon>
        <taxon>Trichosporonaceae</taxon>
        <taxon>Cutaneotrichosporon</taxon>
    </lineage>
</organism>
<evidence type="ECO:0008006" key="4">
    <source>
        <dbReference type="Google" id="ProtNLM"/>
    </source>
</evidence>
<dbReference type="Gene3D" id="3.40.50.1000">
    <property type="entry name" value="HAD superfamily/HAD-like"/>
    <property type="match status" value="1"/>
</dbReference>
<dbReference type="Pfam" id="PF00702">
    <property type="entry name" value="Hydrolase"/>
    <property type="match status" value="1"/>
</dbReference>